<proteinExistence type="predicted"/>
<dbReference type="Proteomes" id="UP000805193">
    <property type="component" value="Unassembled WGS sequence"/>
</dbReference>
<keyword evidence="2" id="KW-1185">Reference proteome</keyword>
<evidence type="ECO:0000313" key="1">
    <source>
        <dbReference type="EMBL" id="KAG0415813.1"/>
    </source>
</evidence>
<evidence type="ECO:0000313" key="2">
    <source>
        <dbReference type="Proteomes" id="UP000805193"/>
    </source>
</evidence>
<protein>
    <submittedName>
        <fullName evidence="1">Uncharacterized protein</fullName>
    </submittedName>
</protein>
<sequence length="198" mass="22055">MWSAVKTKFFIGSYRELKERLRAKGGFRTKRALWQQLADTVVGEFGGVVTADQAENKWKSLERAYKNAKSKNNKSGHSRVHFEYEDELHDILEKEHHISPTVLLAPGRVVQKEGETNTEVETSRGTEAGASSLASGVAPPSNQRAPAGTPSKRKRETALGSLLKVFADTEESRKQRHKDRMALLERLVTAIEKSAPAE</sequence>
<organism evidence="1 2">
    <name type="scientific">Ixodes persulcatus</name>
    <name type="common">Taiga tick</name>
    <dbReference type="NCBI Taxonomy" id="34615"/>
    <lineage>
        <taxon>Eukaryota</taxon>
        <taxon>Metazoa</taxon>
        <taxon>Ecdysozoa</taxon>
        <taxon>Arthropoda</taxon>
        <taxon>Chelicerata</taxon>
        <taxon>Arachnida</taxon>
        <taxon>Acari</taxon>
        <taxon>Parasitiformes</taxon>
        <taxon>Ixodida</taxon>
        <taxon>Ixodoidea</taxon>
        <taxon>Ixodidae</taxon>
        <taxon>Ixodinae</taxon>
        <taxon>Ixodes</taxon>
    </lineage>
</organism>
<comment type="caution">
    <text evidence="1">The sequence shown here is derived from an EMBL/GenBank/DDBJ whole genome shotgun (WGS) entry which is preliminary data.</text>
</comment>
<accession>A0AC60P8K8</accession>
<name>A0AC60P8K8_IXOPE</name>
<reference evidence="1 2" key="1">
    <citation type="journal article" date="2020" name="Cell">
        <title>Large-Scale Comparative Analyses of Tick Genomes Elucidate Their Genetic Diversity and Vector Capacities.</title>
        <authorList>
            <consortium name="Tick Genome and Microbiome Consortium (TIGMIC)"/>
            <person name="Jia N."/>
            <person name="Wang J."/>
            <person name="Shi W."/>
            <person name="Du L."/>
            <person name="Sun Y."/>
            <person name="Zhan W."/>
            <person name="Jiang J.F."/>
            <person name="Wang Q."/>
            <person name="Zhang B."/>
            <person name="Ji P."/>
            <person name="Bell-Sakyi L."/>
            <person name="Cui X.M."/>
            <person name="Yuan T.T."/>
            <person name="Jiang B.G."/>
            <person name="Yang W.F."/>
            <person name="Lam T.T."/>
            <person name="Chang Q.C."/>
            <person name="Ding S.J."/>
            <person name="Wang X.J."/>
            <person name="Zhu J.G."/>
            <person name="Ruan X.D."/>
            <person name="Zhao L."/>
            <person name="Wei J.T."/>
            <person name="Ye R.Z."/>
            <person name="Que T.C."/>
            <person name="Du C.H."/>
            <person name="Zhou Y.H."/>
            <person name="Cheng J.X."/>
            <person name="Dai P.F."/>
            <person name="Guo W.B."/>
            <person name="Han X.H."/>
            <person name="Huang E.J."/>
            <person name="Li L.F."/>
            <person name="Wei W."/>
            <person name="Gao Y.C."/>
            <person name="Liu J.Z."/>
            <person name="Shao H.Z."/>
            <person name="Wang X."/>
            <person name="Wang C.C."/>
            <person name="Yang T.C."/>
            <person name="Huo Q.B."/>
            <person name="Li W."/>
            <person name="Chen H.Y."/>
            <person name="Chen S.E."/>
            <person name="Zhou L.G."/>
            <person name="Ni X.B."/>
            <person name="Tian J.H."/>
            <person name="Sheng Y."/>
            <person name="Liu T."/>
            <person name="Pan Y.S."/>
            <person name="Xia L.Y."/>
            <person name="Li J."/>
            <person name="Zhao F."/>
            <person name="Cao W.C."/>
        </authorList>
    </citation>
    <scope>NUCLEOTIDE SEQUENCE [LARGE SCALE GENOMIC DNA]</scope>
    <source>
        <strain evidence="1">Iper-2018</strain>
    </source>
</reference>
<gene>
    <name evidence="1" type="ORF">HPB47_007010</name>
</gene>
<dbReference type="EMBL" id="JABSTQ010011024">
    <property type="protein sequence ID" value="KAG0415813.1"/>
    <property type="molecule type" value="Genomic_DNA"/>
</dbReference>